<organism evidence="2 3">
    <name type="scientific">Liparis tanakae</name>
    <name type="common">Tanaka's snailfish</name>
    <dbReference type="NCBI Taxonomy" id="230148"/>
    <lineage>
        <taxon>Eukaryota</taxon>
        <taxon>Metazoa</taxon>
        <taxon>Chordata</taxon>
        <taxon>Craniata</taxon>
        <taxon>Vertebrata</taxon>
        <taxon>Euteleostomi</taxon>
        <taxon>Actinopterygii</taxon>
        <taxon>Neopterygii</taxon>
        <taxon>Teleostei</taxon>
        <taxon>Neoteleostei</taxon>
        <taxon>Acanthomorphata</taxon>
        <taxon>Eupercaria</taxon>
        <taxon>Perciformes</taxon>
        <taxon>Cottioidei</taxon>
        <taxon>Cottales</taxon>
        <taxon>Liparidae</taxon>
        <taxon>Liparis</taxon>
    </lineage>
</organism>
<keyword evidence="3" id="KW-1185">Reference proteome</keyword>
<dbReference type="AlphaFoldDB" id="A0A4Z2HYZ8"/>
<feature type="compositionally biased region" description="Polar residues" evidence="1">
    <location>
        <begin position="31"/>
        <end position="46"/>
    </location>
</feature>
<sequence>MPLRHWRISPSHNSHHFHYSHHHCLAGPNQKGLQRESSPSLAPWESQQPWSLHHPIQCCLLCPHSAGMIRHCEQAKSRAVKLP</sequence>
<dbReference type="Proteomes" id="UP000314294">
    <property type="component" value="Unassembled WGS sequence"/>
</dbReference>
<evidence type="ECO:0000256" key="1">
    <source>
        <dbReference type="SAM" id="MobiDB-lite"/>
    </source>
</evidence>
<comment type="caution">
    <text evidence="2">The sequence shown here is derived from an EMBL/GenBank/DDBJ whole genome shotgun (WGS) entry which is preliminary data.</text>
</comment>
<proteinExistence type="predicted"/>
<dbReference type="EMBL" id="SRLO01000156">
    <property type="protein sequence ID" value="TNN71016.1"/>
    <property type="molecule type" value="Genomic_DNA"/>
</dbReference>
<gene>
    <name evidence="2" type="ORF">EYF80_018832</name>
</gene>
<name>A0A4Z2HYZ8_9TELE</name>
<evidence type="ECO:0000313" key="2">
    <source>
        <dbReference type="EMBL" id="TNN71016.1"/>
    </source>
</evidence>
<reference evidence="2 3" key="1">
    <citation type="submission" date="2019-03" db="EMBL/GenBank/DDBJ databases">
        <title>First draft genome of Liparis tanakae, snailfish: a comprehensive survey of snailfish specific genes.</title>
        <authorList>
            <person name="Kim W."/>
            <person name="Song I."/>
            <person name="Jeong J.-H."/>
            <person name="Kim D."/>
            <person name="Kim S."/>
            <person name="Ryu S."/>
            <person name="Song J.Y."/>
            <person name="Lee S.K."/>
        </authorList>
    </citation>
    <scope>NUCLEOTIDE SEQUENCE [LARGE SCALE GENOMIC DNA]</scope>
    <source>
        <tissue evidence="2">Muscle</tissue>
    </source>
</reference>
<protein>
    <submittedName>
        <fullName evidence="2">Uncharacterized protein</fullName>
    </submittedName>
</protein>
<accession>A0A4Z2HYZ8</accession>
<feature type="region of interest" description="Disordered" evidence="1">
    <location>
        <begin position="22"/>
        <end position="46"/>
    </location>
</feature>
<evidence type="ECO:0000313" key="3">
    <source>
        <dbReference type="Proteomes" id="UP000314294"/>
    </source>
</evidence>